<reference evidence="1" key="1">
    <citation type="submission" date="2013-11" db="EMBL/GenBank/DDBJ databases">
        <title>The Genome Sequence of Phytophthora parasitica CHvinca01.</title>
        <authorList>
            <consortium name="The Broad Institute Genomics Platform"/>
            <person name="Russ C."/>
            <person name="Tyler B."/>
            <person name="Panabieres F."/>
            <person name="Shan W."/>
            <person name="Tripathy S."/>
            <person name="Grunwald N."/>
            <person name="Machado M."/>
            <person name="Johnson C.S."/>
            <person name="Arredondo F."/>
            <person name="Hong C."/>
            <person name="Coffey M."/>
            <person name="Young S.K."/>
            <person name="Zeng Q."/>
            <person name="Gargeya S."/>
            <person name="Fitzgerald M."/>
            <person name="Abouelleil A."/>
            <person name="Alvarado L."/>
            <person name="Chapman S.B."/>
            <person name="Gainer-Dewar J."/>
            <person name="Goldberg J."/>
            <person name="Griggs A."/>
            <person name="Gujja S."/>
            <person name="Hansen M."/>
            <person name="Howarth C."/>
            <person name="Imamovic A."/>
            <person name="Ireland A."/>
            <person name="Larimer J."/>
            <person name="McCowan C."/>
            <person name="Murphy C."/>
            <person name="Pearson M."/>
            <person name="Poon T.W."/>
            <person name="Priest M."/>
            <person name="Roberts A."/>
            <person name="Saif S."/>
            <person name="Shea T."/>
            <person name="Sykes S."/>
            <person name="Wortman J."/>
            <person name="Nusbaum C."/>
            <person name="Birren B."/>
        </authorList>
    </citation>
    <scope>NUCLEOTIDE SEQUENCE [LARGE SCALE GENOMIC DNA]</scope>
    <source>
        <strain evidence="1">CHvinca01</strain>
    </source>
</reference>
<name>W2KVA8_PHYNI</name>
<accession>W2KVA8</accession>
<proteinExistence type="predicted"/>
<dbReference type="EMBL" id="KI680813">
    <property type="protein sequence ID" value="ETL88305.1"/>
    <property type="molecule type" value="Genomic_DNA"/>
</dbReference>
<dbReference type="AlphaFoldDB" id="W2KVA8"/>
<evidence type="ECO:0000313" key="1">
    <source>
        <dbReference type="EMBL" id="ETL88305.1"/>
    </source>
</evidence>
<sequence length="78" mass="8484">MGFRVPSSIARRRSARLLVSILVVEQDLSSNFKPSSGSSSSSKVYSGAQMPLSPFETFIFKTQTPLLMLSAICVLKNS</sequence>
<dbReference type="Proteomes" id="UP000054423">
    <property type="component" value="Unassembled WGS sequence"/>
</dbReference>
<organism evidence="1">
    <name type="scientific">Phytophthora nicotianae</name>
    <name type="common">Potato buckeye rot agent</name>
    <name type="synonym">Phytophthora parasitica</name>
    <dbReference type="NCBI Taxonomy" id="4792"/>
    <lineage>
        <taxon>Eukaryota</taxon>
        <taxon>Sar</taxon>
        <taxon>Stramenopiles</taxon>
        <taxon>Oomycota</taxon>
        <taxon>Peronosporomycetes</taxon>
        <taxon>Peronosporales</taxon>
        <taxon>Peronosporaceae</taxon>
        <taxon>Phytophthora</taxon>
    </lineage>
</organism>
<gene>
    <name evidence="1" type="ORF">L917_12599</name>
</gene>
<protein>
    <submittedName>
        <fullName evidence="1">Uncharacterized protein</fullName>
    </submittedName>
</protein>